<comment type="caution">
    <text evidence="2">The sequence shown here is derived from an EMBL/GenBank/DDBJ whole genome shotgun (WGS) entry which is preliminary data.</text>
</comment>
<dbReference type="Proteomes" id="UP000735302">
    <property type="component" value="Unassembled WGS sequence"/>
</dbReference>
<sequence length="178" mass="19426">MRQGGEEKATCLKEQRRYVQSNKSAFRELACPKEGGFHHRHIKGNHACSGQTLIGSQGLLVRTETYAMVHRIGDVKVIFFRHSANVGRTDSPQQGDLRLSGPPSGQGAGGGARTRDRRDPADLRADSLATLPPTAPSLKVLKYSMHAPTRLITSSTKSTETIVCLTERDIDAAEFTNI</sequence>
<proteinExistence type="predicted"/>
<feature type="region of interest" description="Disordered" evidence="1">
    <location>
        <begin position="88"/>
        <end position="119"/>
    </location>
</feature>
<dbReference type="AlphaFoldDB" id="A0AAV4A4J0"/>
<accession>A0AAV4A4J0</accession>
<gene>
    <name evidence="2" type="ORF">PoB_003266600</name>
</gene>
<evidence type="ECO:0000313" key="3">
    <source>
        <dbReference type="Proteomes" id="UP000735302"/>
    </source>
</evidence>
<protein>
    <submittedName>
        <fullName evidence="2">Uncharacterized protein</fullName>
    </submittedName>
</protein>
<keyword evidence="3" id="KW-1185">Reference proteome</keyword>
<evidence type="ECO:0000313" key="2">
    <source>
        <dbReference type="EMBL" id="GFO06161.1"/>
    </source>
</evidence>
<dbReference type="EMBL" id="BLXT01003763">
    <property type="protein sequence ID" value="GFO06161.1"/>
    <property type="molecule type" value="Genomic_DNA"/>
</dbReference>
<name>A0AAV4A4J0_9GAST</name>
<reference evidence="2 3" key="1">
    <citation type="journal article" date="2021" name="Elife">
        <title>Chloroplast acquisition without the gene transfer in kleptoplastic sea slugs, Plakobranchus ocellatus.</title>
        <authorList>
            <person name="Maeda T."/>
            <person name="Takahashi S."/>
            <person name="Yoshida T."/>
            <person name="Shimamura S."/>
            <person name="Takaki Y."/>
            <person name="Nagai Y."/>
            <person name="Toyoda A."/>
            <person name="Suzuki Y."/>
            <person name="Arimoto A."/>
            <person name="Ishii H."/>
            <person name="Satoh N."/>
            <person name="Nishiyama T."/>
            <person name="Hasebe M."/>
            <person name="Maruyama T."/>
            <person name="Minagawa J."/>
            <person name="Obokata J."/>
            <person name="Shigenobu S."/>
        </authorList>
    </citation>
    <scope>NUCLEOTIDE SEQUENCE [LARGE SCALE GENOMIC DNA]</scope>
</reference>
<organism evidence="2 3">
    <name type="scientific">Plakobranchus ocellatus</name>
    <dbReference type="NCBI Taxonomy" id="259542"/>
    <lineage>
        <taxon>Eukaryota</taxon>
        <taxon>Metazoa</taxon>
        <taxon>Spiralia</taxon>
        <taxon>Lophotrochozoa</taxon>
        <taxon>Mollusca</taxon>
        <taxon>Gastropoda</taxon>
        <taxon>Heterobranchia</taxon>
        <taxon>Euthyneura</taxon>
        <taxon>Panpulmonata</taxon>
        <taxon>Sacoglossa</taxon>
        <taxon>Placobranchoidea</taxon>
        <taxon>Plakobranchidae</taxon>
        <taxon>Plakobranchus</taxon>
    </lineage>
</organism>
<evidence type="ECO:0000256" key="1">
    <source>
        <dbReference type="SAM" id="MobiDB-lite"/>
    </source>
</evidence>